<dbReference type="SUPFAM" id="SSF53448">
    <property type="entry name" value="Nucleotide-diphospho-sugar transferases"/>
    <property type="match status" value="1"/>
</dbReference>
<dbReference type="InterPro" id="IPR029044">
    <property type="entry name" value="Nucleotide-diphossugar_trans"/>
</dbReference>
<reference evidence="1 2" key="1">
    <citation type="submission" date="2021-02" db="EMBL/GenBank/DDBJ databases">
        <title>Genome assembly of Pseudopithomyces chartarum.</title>
        <authorList>
            <person name="Jauregui R."/>
            <person name="Singh J."/>
            <person name="Voisey C."/>
        </authorList>
    </citation>
    <scope>NUCLEOTIDE SEQUENCE [LARGE SCALE GENOMIC DNA]</scope>
    <source>
        <strain evidence="1 2">AGR01</strain>
    </source>
</reference>
<dbReference type="InterPro" id="IPR008441">
    <property type="entry name" value="AfumC-like_glycosyl_Trfase"/>
</dbReference>
<keyword evidence="2" id="KW-1185">Reference proteome</keyword>
<sequence>MEYPSIPGTTSLPYDPLPPISLTDLPPTLTSPDLPNPNSKSIFAFWKTGIATLPPYLLRNVLNWHRRYAPLGWQIYVVDTVPDSPLHISHFIDTTSPSVVPEAFRNGTLDGDYVAQHTSDLVRFPLLLRHGGLYMDVGILHFGDIDSLWTQRIANPSSPYDFAGVTMGDYPEISAVNFWLMSGPQNPLIARAHHILLKLWEGKTNTKGASGHPLVSHLPLMRVPQEVTVEEEGKEKMIIDDAAMTDYAVQIQCLGAAQRWLDEEGGWDGPRYMREKCWFYSMIEHTYVHEQMTSWTSKKQHELFSLALPGDGEEESEDQLLARRIVEKVVGESWCIKLGHGFAAKLFGADTLGMLWKKHDGTDCKEGTYGGWLRWAEVNCKQDSAPKPLDIPSYEPTIKARLIL</sequence>
<evidence type="ECO:0000313" key="2">
    <source>
        <dbReference type="Proteomes" id="UP001280581"/>
    </source>
</evidence>
<proteinExistence type="predicted"/>
<dbReference type="Proteomes" id="UP001280581">
    <property type="component" value="Unassembled WGS sequence"/>
</dbReference>
<protein>
    <recommendedName>
        <fullName evidence="3">Capsule polysaccharide biosynthesis protein</fullName>
    </recommendedName>
</protein>
<comment type="caution">
    <text evidence="1">The sequence shown here is derived from an EMBL/GenBank/DDBJ whole genome shotgun (WGS) entry which is preliminary data.</text>
</comment>
<evidence type="ECO:0008006" key="3">
    <source>
        <dbReference type="Google" id="ProtNLM"/>
    </source>
</evidence>
<accession>A0AAN6M8Z2</accession>
<evidence type="ECO:0000313" key="1">
    <source>
        <dbReference type="EMBL" id="KAK3216616.1"/>
    </source>
</evidence>
<organism evidence="1 2">
    <name type="scientific">Pseudopithomyces chartarum</name>
    <dbReference type="NCBI Taxonomy" id="1892770"/>
    <lineage>
        <taxon>Eukaryota</taxon>
        <taxon>Fungi</taxon>
        <taxon>Dikarya</taxon>
        <taxon>Ascomycota</taxon>
        <taxon>Pezizomycotina</taxon>
        <taxon>Dothideomycetes</taxon>
        <taxon>Pleosporomycetidae</taxon>
        <taxon>Pleosporales</taxon>
        <taxon>Massarineae</taxon>
        <taxon>Didymosphaeriaceae</taxon>
        <taxon>Pseudopithomyces</taxon>
    </lineage>
</organism>
<dbReference type="Pfam" id="PF05704">
    <property type="entry name" value="Caps_synth"/>
    <property type="match status" value="1"/>
</dbReference>
<gene>
    <name evidence="1" type="ORF">GRF29_1g421860</name>
</gene>
<dbReference type="EMBL" id="WVTA01000001">
    <property type="protein sequence ID" value="KAK3216616.1"/>
    <property type="molecule type" value="Genomic_DNA"/>
</dbReference>
<dbReference type="Gene3D" id="3.90.550.20">
    <property type="match status" value="1"/>
</dbReference>
<dbReference type="AlphaFoldDB" id="A0AAN6M8Z2"/>
<dbReference type="GO" id="GO:0016757">
    <property type="term" value="F:glycosyltransferase activity"/>
    <property type="evidence" value="ECO:0007669"/>
    <property type="project" value="InterPro"/>
</dbReference>
<name>A0AAN6M8Z2_9PLEO</name>